<dbReference type="SUPFAM" id="SSF54236">
    <property type="entry name" value="Ubiquitin-like"/>
    <property type="match status" value="1"/>
</dbReference>
<comment type="subunit">
    <text evidence="8">Forms a conjugate with ATG5.</text>
</comment>
<evidence type="ECO:0000256" key="3">
    <source>
        <dbReference type="ARBA" id="ARBA00015875"/>
    </source>
</evidence>
<organism evidence="10 11">
    <name type="scientific">Lachancea dasiensis</name>
    <dbReference type="NCBI Taxonomy" id="1072105"/>
    <lineage>
        <taxon>Eukaryota</taxon>
        <taxon>Fungi</taxon>
        <taxon>Dikarya</taxon>
        <taxon>Ascomycota</taxon>
        <taxon>Saccharomycotina</taxon>
        <taxon>Saccharomycetes</taxon>
        <taxon>Saccharomycetales</taxon>
        <taxon>Saccharomycetaceae</taxon>
        <taxon>Lachancea</taxon>
    </lineage>
</organism>
<dbReference type="GO" id="GO:0000045">
    <property type="term" value="P:autophagosome assembly"/>
    <property type="evidence" value="ECO:0007669"/>
    <property type="project" value="EnsemblFungi"/>
</dbReference>
<keyword evidence="11" id="KW-1185">Reference proteome</keyword>
<keyword evidence="5 8" id="KW-0833">Ubl conjugation pathway</keyword>
<dbReference type="GO" id="GO:0000421">
    <property type="term" value="C:autophagosome membrane"/>
    <property type="evidence" value="ECO:0007669"/>
    <property type="project" value="TreeGrafter"/>
</dbReference>
<evidence type="ECO:0000256" key="7">
    <source>
        <dbReference type="ARBA" id="ARBA00023006"/>
    </source>
</evidence>
<dbReference type="GO" id="GO:0061723">
    <property type="term" value="P:glycophagy"/>
    <property type="evidence" value="ECO:0007669"/>
    <property type="project" value="TreeGrafter"/>
</dbReference>
<evidence type="ECO:0000256" key="8">
    <source>
        <dbReference type="RuleBase" id="RU361201"/>
    </source>
</evidence>
<dbReference type="CDD" id="cd01612">
    <property type="entry name" value="Ubl_ATG12"/>
    <property type="match status" value="1"/>
</dbReference>
<comment type="function">
    <text evidence="8">Ubiquitin-like protein involved in cytoplasm to vacuole transport (Cvt), autophagy vesicles formation, mitophagy, and nucleophagy.</text>
</comment>
<dbReference type="STRING" id="1266660.A0A1G4IN45"/>
<evidence type="ECO:0000256" key="5">
    <source>
        <dbReference type="ARBA" id="ARBA00022786"/>
    </source>
</evidence>
<evidence type="ECO:0000313" key="11">
    <source>
        <dbReference type="Proteomes" id="UP000190274"/>
    </source>
</evidence>
<dbReference type="AlphaFoldDB" id="A0A1G4IN45"/>
<comment type="similarity">
    <text evidence="2 8">Belongs to the ATG12 family.</text>
</comment>
<accession>A0A1G4IN45</accession>
<evidence type="ECO:0000256" key="9">
    <source>
        <dbReference type="SAM" id="MobiDB-lite"/>
    </source>
</evidence>
<dbReference type="EMBL" id="LT598460">
    <property type="protein sequence ID" value="SCU78097.1"/>
    <property type="molecule type" value="Genomic_DNA"/>
</dbReference>
<gene>
    <name evidence="10" type="ORF">LADA_0A03818G</name>
</gene>
<dbReference type="InterPro" id="IPR007242">
    <property type="entry name" value="Atg12"/>
</dbReference>
<dbReference type="PANTHER" id="PTHR13385:SF0">
    <property type="entry name" value="UBIQUITIN-LIKE PROTEIN ATG12"/>
    <property type="match status" value="1"/>
</dbReference>
<dbReference type="InterPro" id="IPR029071">
    <property type="entry name" value="Ubiquitin-like_domsf"/>
</dbReference>
<dbReference type="GO" id="GO:0005829">
    <property type="term" value="C:cytosol"/>
    <property type="evidence" value="ECO:0007669"/>
    <property type="project" value="EnsemblFungi"/>
</dbReference>
<dbReference type="GO" id="GO:0034274">
    <property type="term" value="C:Atg12-Atg5-Atg16 complex"/>
    <property type="evidence" value="ECO:0007669"/>
    <property type="project" value="EnsemblFungi"/>
</dbReference>
<dbReference type="GO" id="GO:0032258">
    <property type="term" value="P:cytoplasm to vacuole targeting by the Cvt pathway"/>
    <property type="evidence" value="ECO:0007669"/>
    <property type="project" value="EnsemblFungi"/>
</dbReference>
<feature type="region of interest" description="Disordered" evidence="9">
    <location>
        <begin position="1"/>
        <end position="33"/>
    </location>
</feature>
<dbReference type="OrthoDB" id="10003551at2759"/>
<keyword evidence="4 8" id="KW-1017">Isopeptide bond</keyword>
<evidence type="ECO:0000256" key="1">
    <source>
        <dbReference type="ARBA" id="ARBA00004623"/>
    </source>
</evidence>
<dbReference type="GO" id="GO:0097352">
    <property type="term" value="P:autophagosome maturation"/>
    <property type="evidence" value="ECO:0007669"/>
    <property type="project" value="TreeGrafter"/>
</dbReference>
<feature type="compositionally biased region" description="Polar residues" evidence="9">
    <location>
        <begin position="1"/>
        <end position="30"/>
    </location>
</feature>
<dbReference type="GO" id="GO:0019776">
    <property type="term" value="F:Atg8-family ligase activity"/>
    <property type="evidence" value="ECO:0007669"/>
    <property type="project" value="EnsemblFungi"/>
</dbReference>
<dbReference type="GO" id="GO:0008047">
    <property type="term" value="F:enzyme activator activity"/>
    <property type="evidence" value="ECO:0007669"/>
    <property type="project" value="EnsemblFungi"/>
</dbReference>
<dbReference type="Proteomes" id="UP000190274">
    <property type="component" value="Chromosome A"/>
</dbReference>
<protein>
    <recommendedName>
        <fullName evidence="3 8">Ubiquitin-like protein ATG12</fullName>
    </recommendedName>
</protein>
<evidence type="ECO:0000256" key="4">
    <source>
        <dbReference type="ARBA" id="ARBA00022499"/>
    </source>
</evidence>
<keyword evidence="7 8" id="KW-0072">Autophagy</keyword>
<name>A0A1G4IN45_9SACH</name>
<keyword evidence="6 8" id="KW-0653">Protein transport</keyword>
<dbReference type="GO" id="GO:0034045">
    <property type="term" value="C:phagophore assembly site membrane"/>
    <property type="evidence" value="ECO:0007669"/>
    <property type="project" value="UniProtKB-SubCell"/>
</dbReference>
<dbReference type="Gene3D" id="3.10.20.90">
    <property type="entry name" value="Phosphatidylinositol 3-kinase Catalytic Subunit, Chain A, domain 1"/>
    <property type="match status" value="1"/>
</dbReference>
<dbReference type="GO" id="GO:0034727">
    <property type="term" value="P:piecemeal microautophagy of the nucleus"/>
    <property type="evidence" value="ECO:0007669"/>
    <property type="project" value="EnsemblFungi"/>
</dbReference>
<evidence type="ECO:0000313" key="10">
    <source>
        <dbReference type="EMBL" id="SCU78097.1"/>
    </source>
</evidence>
<evidence type="ECO:0000256" key="2">
    <source>
        <dbReference type="ARBA" id="ARBA00007778"/>
    </source>
</evidence>
<keyword evidence="8" id="KW-0472">Membrane</keyword>
<dbReference type="PANTHER" id="PTHR13385">
    <property type="entry name" value="AUTOPHAGY PROTEIN 12"/>
    <property type="match status" value="1"/>
</dbReference>
<dbReference type="GO" id="GO:0000422">
    <property type="term" value="P:autophagy of mitochondrion"/>
    <property type="evidence" value="ECO:0007669"/>
    <property type="project" value="EnsemblFungi"/>
</dbReference>
<proteinExistence type="inferred from homology"/>
<keyword evidence="8" id="KW-0813">Transport</keyword>
<sequence>MSQLLESESDAGSMSTNIDSPPTGSRNTMQDELEQYAKKLDFLDLDGGSEHQSELEALGSSASIEASNGDIKTGNVPSHKAPMTTSAILTHLTPAGNAAIEKVKEKELKKPTKLHIKFLAIGSVPQVSPQVAQISSSQPFSVLITFLKRKLRLRTVYCYVNNSFSPAPQQSVGDLWEHFKVNNELIINYCNGVAFG</sequence>
<comment type="subcellular location">
    <subcellularLocation>
        <location evidence="1 8">Preautophagosomal structure membrane</location>
        <topology evidence="1 8">Peripheral membrane protein</topology>
    </subcellularLocation>
</comment>
<dbReference type="Pfam" id="PF04110">
    <property type="entry name" value="APG12"/>
    <property type="match status" value="1"/>
</dbReference>
<reference evidence="10 11" key="1">
    <citation type="submission" date="2016-03" db="EMBL/GenBank/DDBJ databases">
        <authorList>
            <person name="Devillers H."/>
        </authorList>
    </citation>
    <scope>NUCLEOTIDE SEQUENCE [LARGE SCALE GENOMIC DNA]</scope>
    <source>
        <strain evidence="10">CBS 10888</strain>
    </source>
</reference>
<dbReference type="GO" id="GO:0031386">
    <property type="term" value="F:protein tag activity"/>
    <property type="evidence" value="ECO:0007669"/>
    <property type="project" value="EnsemblFungi"/>
</dbReference>
<evidence type="ECO:0000256" key="6">
    <source>
        <dbReference type="ARBA" id="ARBA00022927"/>
    </source>
</evidence>